<dbReference type="PROSITE" id="PS50011">
    <property type="entry name" value="PROTEIN_KINASE_DOM"/>
    <property type="match status" value="1"/>
</dbReference>
<dbReference type="PANTHER" id="PTHR44899:SF3">
    <property type="entry name" value="SERINE_THREONINE-PROTEIN KINASE NEK1"/>
    <property type="match status" value="1"/>
</dbReference>
<evidence type="ECO:0000256" key="7">
    <source>
        <dbReference type="ARBA" id="ARBA00022741"/>
    </source>
</evidence>
<dbReference type="PROSITE" id="PS00107">
    <property type="entry name" value="PROTEIN_KINASE_ATP"/>
    <property type="match status" value="1"/>
</dbReference>
<dbReference type="GO" id="GO:0004674">
    <property type="term" value="F:protein serine/threonine kinase activity"/>
    <property type="evidence" value="ECO:0007669"/>
    <property type="project" value="UniProtKB-KW"/>
</dbReference>
<keyword evidence="4" id="KW-0723">Serine/threonine-protein kinase</keyword>
<dbReference type="InterPro" id="IPR001245">
    <property type="entry name" value="Ser-Thr/Tyr_kinase_cat_dom"/>
</dbReference>
<evidence type="ECO:0000256" key="2">
    <source>
        <dbReference type="ARBA" id="ARBA00010886"/>
    </source>
</evidence>
<dbReference type="RefSeq" id="XP_068370376.1">
    <property type="nucleotide sequence ID" value="XM_068496717.1"/>
</dbReference>
<dbReference type="FunFam" id="1.10.510.10:FF:000172">
    <property type="entry name" value="serine/threonine-protein kinase Nek1 isoform X1"/>
    <property type="match status" value="1"/>
</dbReference>
<evidence type="ECO:0000256" key="8">
    <source>
        <dbReference type="ARBA" id="ARBA00022777"/>
    </source>
</evidence>
<comment type="catalytic activity">
    <reaction evidence="11">
        <text>L-threonyl-[protein] + ATP = O-phospho-L-threonyl-[protein] + ADP + H(+)</text>
        <dbReference type="Rhea" id="RHEA:46608"/>
        <dbReference type="Rhea" id="RHEA-COMP:11060"/>
        <dbReference type="Rhea" id="RHEA-COMP:11605"/>
        <dbReference type="ChEBI" id="CHEBI:15378"/>
        <dbReference type="ChEBI" id="CHEBI:30013"/>
        <dbReference type="ChEBI" id="CHEBI:30616"/>
        <dbReference type="ChEBI" id="CHEBI:61977"/>
        <dbReference type="ChEBI" id="CHEBI:456216"/>
        <dbReference type="EC" id="2.7.11.1"/>
    </reaction>
</comment>
<evidence type="ECO:0000256" key="10">
    <source>
        <dbReference type="ARBA" id="ARBA00022842"/>
    </source>
</evidence>
<reference evidence="16" key="1">
    <citation type="submission" date="2016-10" db="EMBL/GenBank/DDBJ databases">
        <authorList>
            <person name="Benchimol M."/>
            <person name="Almeida L.G."/>
            <person name="Vasconcelos A.T."/>
            <person name="Perreira-Neves A."/>
            <person name="Rosa I.A."/>
            <person name="Tasca T."/>
            <person name="Bogo M.R."/>
            <person name="de Souza W."/>
        </authorList>
    </citation>
    <scope>NUCLEOTIDE SEQUENCE [LARGE SCALE GENOMIC DNA]</scope>
    <source>
        <strain evidence="16">K</strain>
    </source>
</reference>
<organism evidence="16 17">
    <name type="scientific">Tritrichomonas foetus</name>
    <dbReference type="NCBI Taxonomy" id="1144522"/>
    <lineage>
        <taxon>Eukaryota</taxon>
        <taxon>Metamonada</taxon>
        <taxon>Parabasalia</taxon>
        <taxon>Tritrichomonadida</taxon>
        <taxon>Tritrichomonadidae</taxon>
        <taxon>Tritrichomonas</taxon>
    </lineage>
</organism>
<dbReference type="Proteomes" id="UP000179807">
    <property type="component" value="Unassembled WGS sequence"/>
</dbReference>
<dbReference type="GO" id="GO:0046872">
    <property type="term" value="F:metal ion binding"/>
    <property type="evidence" value="ECO:0007669"/>
    <property type="project" value="UniProtKB-KW"/>
</dbReference>
<evidence type="ECO:0000256" key="9">
    <source>
        <dbReference type="ARBA" id="ARBA00022840"/>
    </source>
</evidence>
<evidence type="ECO:0000256" key="4">
    <source>
        <dbReference type="ARBA" id="ARBA00022527"/>
    </source>
</evidence>
<evidence type="ECO:0000313" key="16">
    <source>
        <dbReference type="EMBL" id="OHT17240.1"/>
    </source>
</evidence>
<feature type="compositionally biased region" description="Polar residues" evidence="14">
    <location>
        <begin position="379"/>
        <end position="392"/>
    </location>
</feature>
<evidence type="ECO:0000256" key="12">
    <source>
        <dbReference type="ARBA" id="ARBA00048679"/>
    </source>
</evidence>
<feature type="region of interest" description="Disordered" evidence="14">
    <location>
        <begin position="554"/>
        <end position="594"/>
    </location>
</feature>
<keyword evidence="6" id="KW-0479">Metal-binding</keyword>
<gene>
    <name evidence="16" type="ORF">TRFO_12585</name>
</gene>
<evidence type="ECO:0000259" key="15">
    <source>
        <dbReference type="PROSITE" id="PS50011"/>
    </source>
</evidence>
<keyword evidence="10" id="KW-0460">Magnesium</keyword>
<accession>A0A1J4L2C7</accession>
<dbReference type="VEuPathDB" id="TrichDB:TRFO_12585"/>
<feature type="region of interest" description="Disordered" evidence="14">
    <location>
        <begin position="647"/>
        <end position="679"/>
    </location>
</feature>
<keyword evidence="9 13" id="KW-0067">ATP-binding</keyword>
<dbReference type="InterPro" id="IPR017441">
    <property type="entry name" value="Protein_kinase_ATP_BS"/>
</dbReference>
<feature type="compositionally biased region" description="Low complexity" evidence="14">
    <location>
        <begin position="556"/>
        <end position="567"/>
    </location>
</feature>
<feature type="compositionally biased region" description="Polar residues" evidence="14">
    <location>
        <begin position="461"/>
        <end position="471"/>
    </location>
</feature>
<dbReference type="CDD" id="cd08215">
    <property type="entry name" value="STKc_Nek"/>
    <property type="match status" value="1"/>
</dbReference>
<dbReference type="GO" id="GO:0005524">
    <property type="term" value="F:ATP binding"/>
    <property type="evidence" value="ECO:0007669"/>
    <property type="project" value="UniProtKB-UniRule"/>
</dbReference>
<dbReference type="InterPro" id="IPR000719">
    <property type="entry name" value="Prot_kinase_dom"/>
</dbReference>
<dbReference type="SUPFAM" id="SSF56112">
    <property type="entry name" value="Protein kinase-like (PK-like)"/>
    <property type="match status" value="1"/>
</dbReference>
<dbReference type="PROSITE" id="PS00108">
    <property type="entry name" value="PROTEIN_KINASE_ST"/>
    <property type="match status" value="1"/>
</dbReference>
<evidence type="ECO:0000256" key="1">
    <source>
        <dbReference type="ARBA" id="ARBA00001946"/>
    </source>
</evidence>
<dbReference type="Gene3D" id="1.10.510.10">
    <property type="entry name" value="Transferase(Phosphotransferase) domain 1"/>
    <property type="match status" value="1"/>
</dbReference>
<feature type="compositionally biased region" description="Polar residues" evidence="14">
    <location>
        <begin position="568"/>
        <end position="579"/>
    </location>
</feature>
<dbReference type="PANTHER" id="PTHR44899">
    <property type="entry name" value="CAMK FAMILY PROTEIN KINASE"/>
    <property type="match status" value="1"/>
</dbReference>
<evidence type="ECO:0000256" key="5">
    <source>
        <dbReference type="ARBA" id="ARBA00022679"/>
    </source>
</evidence>
<dbReference type="SMART" id="SM00220">
    <property type="entry name" value="S_TKc"/>
    <property type="match status" value="1"/>
</dbReference>
<dbReference type="InterPro" id="IPR051131">
    <property type="entry name" value="NEK_Ser/Thr_kinase_NIMA"/>
</dbReference>
<name>A0A1J4L2C7_9EUKA</name>
<evidence type="ECO:0000313" key="17">
    <source>
        <dbReference type="Proteomes" id="UP000179807"/>
    </source>
</evidence>
<dbReference type="EMBL" id="MLAK01000024">
    <property type="protein sequence ID" value="OHT17240.1"/>
    <property type="molecule type" value="Genomic_DNA"/>
</dbReference>
<evidence type="ECO:0000256" key="14">
    <source>
        <dbReference type="SAM" id="MobiDB-lite"/>
    </source>
</evidence>
<dbReference type="InterPro" id="IPR008271">
    <property type="entry name" value="Ser/Thr_kinase_AS"/>
</dbReference>
<sequence>MTCEMIFSDNFMSLNFERENDHTSMKKFHFLNDIRLFMDRFEVKRIVGVGSFGRAILCNDKKTHMDVIVKEINITAQPPDIRQASLNEAKILQKIKHPSIVGFVDSFTEEGKLYIVMEYAEGGDLQGYLRKQNGKHLPEKQIISWIFELCSALNYVHSLNILHRDIKSQNVFLDAAHHIKLGDFGIAKILENTNDFARTMVGSPFYLSPEICNGEPYNAKTDVWSLGCVFYEMCTFSPAFGGNNMGNVVIKIMMQKQQPIPKMYSKQLSNLIDSMLQKNPDDRPTLSQILTLNMFKPKSNDVIPKVKVAQPSHVLGLNFAQETQTKTKTQTKHKPTETSKSTPKAGFTKSTNTLLPNKKDSSKNNSIQNDASKKESNKNETQTGKKTMNKTANKIYPKNETKTANKSDSTKLNTKNETKPNTPSNLRKSENKTDFKNIKAENKTVNKANPKIENKNDTKNVNKSIPTNEIKSSVKNDVRIDNKNDAKHEQKNAVKFDSKNSPTMDKNSPRNEKNSNLRIENKNEMKNVTKSVGRFDHRSNVKFVDQSDIRIDTHMNTNTNTNDSNNTRAPLTANSNVRKSQIIPPRRGSPPHSARANISLASKTIGKSQISNCLMIKPLSQPSKQSTCNITHEDDELMKVVKIDKSPQKGQFRKSMDPSVVSSTRGAKPMRGNNEKKRQTAKEIRDFLEKTVGKGKMIKAYNDLKEEIIDERDVLDYIGGPGNEYLIILFRKLMICEDESEFICAKIL</sequence>
<feature type="compositionally biased region" description="Basic and acidic residues" evidence="14">
    <location>
        <begin position="472"/>
        <end position="498"/>
    </location>
</feature>
<dbReference type="EC" id="2.7.11.1" evidence="3"/>
<dbReference type="InterPro" id="IPR011009">
    <property type="entry name" value="Kinase-like_dom_sf"/>
</dbReference>
<comment type="cofactor">
    <cofactor evidence="1">
        <name>Mg(2+)</name>
        <dbReference type="ChEBI" id="CHEBI:18420"/>
    </cofactor>
</comment>
<keyword evidence="7 13" id="KW-0547">Nucleotide-binding</keyword>
<dbReference type="FunFam" id="3.30.200.20:FF:000097">
    <property type="entry name" value="Probable serine/threonine-protein kinase nek1"/>
    <property type="match status" value="1"/>
</dbReference>
<dbReference type="PRINTS" id="PR00109">
    <property type="entry name" value="TYRKINASE"/>
</dbReference>
<feature type="domain" description="Protein kinase" evidence="15">
    <location>
        <begin position="41"/>
        <end position="295"/>
    </location>
</feature>
<comment type="similarity">
    <text evidence="2">Belongs to the protein kinase superfamily. NEK Ser/Thr protein kinase family. NIMA subfamily.</text>
</comment>
<comment type="caution">
    <text evidence="16">The sequence shown here is derived from an EMBL/GenBank/DDBJ whole genome shotgun (WGS) entry which is preliminary data.</text>
</comment>
<feature type="compositionally biased region" description="Basic and acidic residues" evidence="14">
    <location>
        <begin position="427"/>
        <end position="460"/>
    </location>
</feature>
<protein>
    <recommendedName>
        <fullName evidence="3">non-specific serine/threonine protein kinase</fullName>
        <ecNumber evidence="3">2.7.11.1</ecNumber>
    </recommendedName>
</protein>
<dbReference type="Pfam" id="PF00069">
    <property type="entry name" value="Pkinase"/>
    <property type="match status" value="1"/>
</dbReference>
<evidence type="ECO:0000256" key="11">
    <source>
        <dbReference type="ARBA" id="ARBA00047899"/>
    </source>
</evidence>
<feature type="binding site" evidence="13">
    <location>
        <position position="70"/>
    </location>
    <ligand>
        <name>ATP</name>
        <dbReference type="ChEBI" id="CHEBI:30616"/>
    </ligand>
</feature>
<dbReference type="GeneID" id="94831421"/>
<keyword evidence="17" id="KW-1185">Reference proteome</keyword>
<dbReference type="AlphaFoldDB" id="A0A1J4L2C7"/>
<keyword evidence="8" id="KW-0418">Kinase</keyword>
<evidence type="ECO:0000256" key="6">
    <source>
        <dbReference type="ARBA" id="ARBA00022723"/>
    </source>
</evidence>
<feature type="compositionally biased region" description="Basic and acidic residues" evidence="14">
    <location>
        <begin position="507"/>
        <end position="518"/>
    </location>
</feature>
<keyword evidence="5" id="KW-0808">Transferase</keyword>
<evidence type="ECO:0000256" key="13">
    <source>
        <dbReference type="PROSITE-ProRule" id="PRU10141"/>
    </source>
</evidence>
<evidence type="ECO:0000256" key="3">
    <source>
        <dbReference type="ARBA" id="ARBA00012513"/>
    </source>
</evidence>
<proteinExistence type="inferred from homology"/>
<comment type="catalytic activity">
    <reaction evidence="12">
        <text>L-seryl-[protein] + ATP = O-phospho-L-seryl-[protein] + ADP + H(+)</text>
        <dbReference type="Rhea" id="RHEA:17989"/>
        <dbReference type="Rhea" id="RHEA-COMP:9863"/>
        <dbReference type="Rhea" id="RHEA-COMP:11604"/>
        <dbReference type="ChEBI" id="CHEBI:15378"/>
        <dbReference type="ChEBI" id="CHEBI:29999"/>
        <dbReference type="ChEBI" id="CHEBI:30616"/>
        <dbReference type="ChEBI" id="CHEBI:83421"/>
        <dbReference type="ChEBI" id="CHEBI:456216"/>
        <dbReference type="EC" id="2.7.11.1"/>
    </reaction>
</comment>
<feature type="compositionally biased region" description="Basic and acidic residues" evidence="14">
    <location>
        <begin position="397"/>
        <end position="418"/>
    </location>
</feature>
<feature type="region of interest" description="Disordered" evidence="14">
    <location>
        <begin position="317"/>
        <end position="518"/>
    </location>
</feature>